<evidence type="ECO:0000256" key="2">
    <source>
        <dbReference type="ARBA" id="ARBA00012118"/>
    </source>
</evidence>
<evidence type="ECO:0000256" key="10">
    <source>
        <dbReference type="RuleBase" id="RU000544"/>
    </source>
</evidence>
<evidence type="ECO:0000313" key="12">
    <source>
        <dbReference type="EMBL" id="BBM87834.1"/>
    </source>
</evidence>
<dbReference type="EMBL" id="AP019860">
    <property type="protein sequence ID" value="BBM87834.1"/>
    <property type="molecule type" value="Genomic_DNA"/>
</dbReference>
<evidence type="ECO:0000256" key="9">
    <source>
        <dbReference type="PIRSR" id="PIRSR035805-2"/>
    </source>
</evidence>
<dbReference type="GO" id="GO:0005524">
    <property type="term" value="F:ATP binding"/>
    <property type="evidence" value="ECO:0007669"/>
    <property type="project" value="UniProtKB-KW"/>
</dbReference>
<keyword evidence="4 10" id="KW-0808">Transferase</keyword>
<dbReference type="KEGG" id="uam:UABAM_06249"/>
<evidence type="ECO:0000256" key="8">
    <source>
        <dbReference type="PIRSR" id="PIRSR035805-1"/>
    </source>
</evidence>
<dbReference type="OrthoDB" id="9781579at2"/>
<dbReference type="InterPro" id="IPR027417">
    <property type="entry name" value="P-loop_NTPase"/>
</dbReference>
<evidence type="ECO:0000256" key="7">
    <source>
        <dbReference type="ARBA" id="ARBA00022840"/>
    </source>
</evidence>
<dbReference type="AlphaFoldDB" id="A0A5S9ITU7"/>
<accession>A0A5S9ITU7</accession>
<dbReference type="PIRSF" id="PIRSF035805">
    <property type="entry name" value="TK_cell"/>
    <property type="match status" value="1"/>
</dbReference>
<comment type="catalytic activity">
    <reaction evidence="10">
        <text>thymidine + ATP = dTMP + ADP + H(+)</text>
        <dbReference type="Rhea" id="RHEA:19129"/>
        <dbReference type="ChEBI" id="CHEBI:15378"/>
        <dbReference type="ChEBI" id="CHEBI:17748"/>
        <dbReference type="ChEBI" id="CHEBI:30616"/>
        <dbReference type="ChEBI" id="CHEBI:63528"/>
        <dbReference type="ChEBI" id="CHEBI:456216"/>
        <dbReference type="EC" id="2.7.1.21"/>
    </reaction>
</comment>
<dbReference type="SUPFAM" id="SSF52540">
    <property type="entry name" value="P-loop containing nucleoside triphosphate hydrolases"/>
    <property type="match status" value="1"/>
</dbReference>
<feature type="active site" description="Proton acceptor" evidence="8">
    <location>
        <position position="89"/>
    </location>
</feature>
<keyword evidence="3 10" id="KW-0237">DNA synthesis</keyword>
<sequence>MKKYAASIEMYIGPMFSGKSTSLRNKMAELMDNAKFAEDGPSYYRFTLEKVESPKLSTWQTHGGVEIEGALINSFSQIKCYTKHLLIDEIQFAFYHCEDDKETETEIFNEIIEGKHVYLAGLNLDWKDVPFQTTGYFTCIADKVNILQSRCHRCGKPAQFTEKITQSQNRFDEKAQYLPICRNCRVQIISVESMQQTSV</sequence>
<evidence type="ECO:0000256" key="5">
    <source>
        <dbReference type="ARBA" id="ARBA00022741"/>
    </source>
</evidence>
<dbReference type="GO" id="GO:0004797">
    <property type="term" value="F:thymidine kinase activity"/>
    <property type="evidence" value="ECO:0007669"/>
    <property type="project" value="UniProtKB-EC"/>
</dbReference>
<comment type="similarity">
    <text evidence="1 11">Belongs to the thymidine kinase family.</text>
</comment>
<keyword evidence="6 10" id="KW-0418">Kinase</keyword>
<evidence type="ECO:0000256" key="3">
    <source>
        <dbReference type="ARBA" id="ARBA00022634"/>
    </source>
</evidence>
<reference evidence="12 13" key="1">
    <citation type="submission" date="2019-08" db="EMBL/GenBank/DDBJ databases">
        <title>Complete genome sequence of Candidatus Uab amorphum.</title>
        <authorList>
            <person name="Shiratori T."/>
            <person name="Suzuki S."/>
            <person name="Kakizawa Y."/>
            <person name="Ishida K."/>
        </authorList>
    </citation>
    <scope>NUCLEOTIDE SEQUENCE [LARGE SCALE GENOMIC DNA]</scope>
    <source>
        <strain evidence="12 13">SRT547</strain>
    </source>
</reference>
<dbReference type="Proteomes" id="UP000326354">
    <property type="component" value="Chromosome"/>
</dbReference>
<name>A0A5S9ITU7_UABAM</name>
<dbReference type="PANTHER" id="PTHR11441:SF0">
    <property type="entry name" value="THYMIDINE KINASE, CYTOSOLIC"/>
    <property type="match status" value="1"/>
</dbReference>
<dbReference type="Gene3D" id="3.30.60.20">
    <property type="match status" value="1"/>
</dbReference>
<evidence type="ECO:0000313" key="13">
    <source>
        <dbReference type="Proteomes" id="UP000326354"/>
    </source>
</evidence>
<feature type="binding site" evidence="9">
    <location>
        <position position="177"/>
    </location>
    <ligand>
        <name>substrate</name>
    </ligand>
</feature>
<dbReference type="EC" id="2.7.1.21" evidence="2 10"/>
<dbReference type="GO" id="GO:0005829">
    <property type="term" value="C:cytosol"/>
    <property type="evidence" value="ECO:0007669"/>
    <property type="project" value="TreeGrafter"/>
</dbReference>
<evidence type="ECO:0000256" key="1">
    <source>
        <dbReference type="ARBA" id="ARBA00007587"/>
    </source>
</evidence>
<evidence type="ECO:0000256" key="11">
    <source>
        <dbReference type="RuleBase" id="RU004165"/>
    </source>
</evidence>
<dbReference type="InterPro" id="IPR001267">
    <property type="entry name" value="Thymidine_kinase"/>
</dbReference>
<evidence type="ECO:0000256" key="4">
    <source>
        <dbReference type="ARBA" id="ARBA00022679"/>
    </source>
</evidence>
<proteinExistence type="inferred from homology"/>
<keyword evidence="13" id="KW-1185">Reference proteome</keyword>
<keyword evidence="7 10" id="KW-0067">ATP-binding</keyword>
<protein>
    <recommendedName>
        <fullName evidence="2 10">Thymidine kinase</fullName>
        <ecNumber evidence="2 10">2.7.1.21</ecNumber>
    </recommendedName>
</protein>
<dbReference type="Gene3D" id="3.40.50.300">
    <property type="entry name" value="P-loop containing nucleotide triphosphate hydrolases"/>
    <property type="match status" value="1"/>
</dbReference>
<dbReference type="PANTHER" id="PTHR11441">
    <property type="entry name" value="THYMIDINE KINASE"/>
    <property type="match status" value="1"/>
</dbReference>
<organism evidence="12 13">
    <name type="scientific">Uabimicrobium amorphum</name>
    <dbReference type="NCBI Taxonomy" id="2596890"/>
    <lineage>
        <taxon>Bacteria</taxon>
        <taxon>Pseudomonadati</taxon>
        <taxon>Planctomycetota</taxon>
        <taxon>Candidatus Uabimicrobiia</taxon>
        <taxon>Candidatus Uabimicrobiales</taxon>
        <taxon>Candidatus Uabimicrobiaceae</taxon>
        <taxon>Candidatus Uabimicrobium</taxon>
    </lineage>
</organism>
<dbReference type="Pfam" id="PF00265">
    <property type="entry name" value="TK"/>
    <property type="match status" value="1"/>
</dbReference>
<keyword evidence="5 10" id="KW-0547">Nucleotide-binding</keyword>
<dbReference type="GO" id="GO:0046104">
    <property type="term" value="P:thymidine metabolic process"/>
    <property type="evidence" value="ECO:0007669"/>
    <property type="project" value="TreeGrafter"/>
</dbReference>
<dbReference type="GO" id="GO:0071897">
    <property type="term" value="P:DNA biosynthetic process"/>
    <property type="evidence" value="ECO:0007669"/>
    <property type="project" value="UniProtKB-KW"/>
</dbReference>
<dbReference type="RefSeq" id="WP_151971830.1">
    <property type="nucleotide sequence ID" value="NZ_AP019860.1"/>
</dbReference>
<evidence type="ECO:0000256" key="6">
    <source>
        <dbReference type="ARBA" id="ARBA00022777"/>
    </source>
</evidence>
<gene>
    <name evidence="12" type="ORF">UABAM_06249</name>
</gene>